<accession>A0AAJ7W9Y9</accession>
<evidence type="ECO:0000256" key="4">
    <source>
        <dbReference type="ARBA" id="ARBA00022946"/>
    </source>
</evidence>
<reference evidence="11" key="1">
    <citation type="submission" date="2025-08" db="UniProtKB">
        <authorList>
            <consortium name="RefSeq"/>
        </authorList>
    </citation>
    <scope>IDENTIFICATION</scope>
    <source>
        <tissue evidence="11">Whole body</tissue>
    </source>
</reference>
<comment type="similarity">
    <text evidence="8">Belongs to the PET100 family.</text>
</comment>
<dbReference type="PANTHER" id="PTHR33968:SF1">
    <property type="entry name" value="PROTEIN PET100 HOMOLOG, MITOCHONDRIAL"/>
    <property type="match status" value="1"/>
</dbReference>
<organism evidence="10 11">
    <name type="scientific">Ceratina calcarata</name>
    <dbReference type="NCBI Taxonomy" id="156304"/>
    <lineage>
        <taxon>Eukaryota</taxon>
        <taxon>Metazoa</taxon>
        <taxon>Ecdysozoa</taxon>
        <taxon>Arthropoda</taxon>
        <taxon>Hexapoda</taxon>
        <taxon>Insecta</taxon>
        <taxon>Pterygota</taxon>
        <taxon>Neoptera</taxon>
        <taxon>Endopterygota</taxon>
        <taxon>Hymenoptera</taxon>
        <taxon>Apocrita</taxon>
        <taxon>Aculeata</taxon>
        <taxon>Apoidea</taxon>
        <taxon>Anthophila</taxon>
        <taxon>Apidae</taxon>
        <taxon>Ceratina</taxon>
        <taxon>Zadontomerus</taxon>
    </lineage>
</organism>
<protein>
    <submittedName>
        <fullName evidence="11">Protein PET100 homolog, mitochondrial</fullName>
    </submittedName>
</protein>
<evidence type="ECO:0000313" key="10">
    <source>
        <dbReference type="Proteomes" id="UP000694925"/>
    </source>
</evidence>
<evidence type="ECO:0000256" key="5">
    <source>
        <dbReference type="ARBA" id="ARBA00022989"/>
    </source>
</evidence>
<dbReference type="PANTHER" id="PTHR33968">
    <property type="entry name" value="PROTEIN PET100 HOMOLOG, MITOCHONDRIAL"/>
    <property type="match status" value="1"/>
</dbReference>
<comment type="subcellular location">
    <subcellularLocation>
        <location evidence="1">Membrane</location>
        <topology evidence="1">Single-pass membrane protein</topology>
    </subcellularLocation>
    <subcellularLocation>
        <location evidence="2">Mitochondrion membrane</location>
    </subcellularLocation>
</comment>
<sequence length="94" mass="11476">MLSSTIKTFTFSLKMTNWQMEIGRMTLYILFPIGIYYYFNQTDNIEEWIQTERKKLAPDDEKKRADFKQFVYEYNKKQDLKALAEMEMQYQGMK</sequence>
<evidence type="ECO:0000256" key="3">
    <source>
        <dbReference type="ARBA" id="ARBA00022692"/>
    </source>
</evidence>
<dbReference type="GO" id="GO:0033617">
    <property type="term" value="P:mitochondrial respiratory chain complex IV assembly"/>
    <property type="evidence" value="ECO:0007669"/>
    <property type="project" value="InterPro"/>
</dbReference>
<dbReference type="GeneID" id="113464207"/>
<dbReference type="GO" id="GO:0005743">
    <property type="term" value="C:mitochondrial inner membrane"/>
    <property type="evidence" value="ECO:0007669"/>
    <property type="project" value="TreeGrafter"/>
</dbReference>
<feature type="transmembrane region" description="Helical" evidence="9">
    <location>
        <begin position="21"/>
        <end position="39"/>
    </location>
</feature>
<evidence type="ECO:0000256" key="6">
    <source>
        <dbReference type="ARBA" id="ARBA00023128"/>
    </source>
</evidence>
<evidence type="ECO:0000256" key="9">
    <source>
        <dbReference type="SAM" id="Phobius"/>
    </source>
</evidence>
<evidence type="ECO:0000256" key="2">
    <source>
        <dbReference type="ARBA" id="ARBA00004325"/>
    </source>
</evidence>
<evidence type="ECO:0000256" key="8">
    <source>
        <dbReference type="ARBA" id="ARBA00038077"/>
    </source>
</evidence>
<keyword evidence="3 9" id="KW-0812">Transmembrane</keyword>
<dbReference type="KEGG" id="ccal:113464207"/>
<dbReference type="GO" id="GO:0051082">
    <property type="term" value="F:unfolded protein binding"/>
    <property type="evidence" value="ECO:0007669"/>
    <property type="project" value="TreeGrafter"/>
</dbReference>
<keyword evidence="10" id="KW-1185">Reference proteome</keyword>
<name>A0AAJ7W9Y9_9HYME</name>
<dbReference type="AlphaFoldDB" id="A0AAJ7W9Y9"/>
<keyword evidence="4" id="KW-0809">Transit peptide</keyword>
<keyword evidence="7 9" id="KW-0472">Membrane</keyword>
<evidence type="ECO:0000256" key="1">
    <source>
        <dbReference type="ARBA" id="ARBA00004167"/>
    </source>
</evidence>
<dbReference type="InterPro" id="IPR018625">
    <property type="entry name" value="Pet100"/>
</dbReference>
<keyword evidence="5 9" id="KW-1133">Transmembrane helix</keyword>
<keyword evidence="6" id="KW-0496">Mitochondrion</keyword>
<dbReference type="RefSeq" id="XP_026668644.1">
    <property type="nucleotide sequence ID" value="XM_026812843.1"/>
</dbReference>
<dbReference type="Proteomes" id="UP000694925">
    <property type="component" value="Unplaced"/>
</dbReference>
<proteinExistence type="inferred from homology"/>
<evidence type="ECO:0000256" key="7">
    <source>
        <dbReference type="ARBA" id="ARBA00023136"/>
    </source>
</evidence>
<gene>
    <name evidence="11" type="primary">LOC113464207</name>
</gene>
<evidence type="ECO:0000313" key="11">
    <source>
        <dbReference type="RefSeq" id="XP_026668644.1"/>
    </source>
</evidence>
<dbReference type="Pfam" id="PF09803">
    <property type="entry name" value="Pet100"/>
    <property type="match status" value="1"/>
</dbReference>